<keyword evidence="2" id="KW-1185">Reference proteome</keyword>
<protein>
    <submittedName>
        <fullName evidence="1">Glyoxalase bleomycin resistance protein dioxygenase</fullName>
    </submittedName>
</protein>
<keyword evidence="1" id="KW-0560">Oxidoreductase</keyword>
<name>A0ACB6Q892_9PLEO</name>
<sequence>MASIPTFSSLPDKPAVTPPAHLAHVVLQTAQLRVMQTFYEIFLGAHTVYSNDHLAFLTYDQEHHRIALAALPGIVPRSEKSSGLNHIAFTFPSLTSLLTAYQQRKKHGMQPTLCVNHGPTTSIYYRDPDGNTIETQVDGFEEPADATAFMESEAFAKNPLGVEFVPEVWMEKLGEGVDERSLMVRDEDDAAGALDIERLVEKLKGGKVNGK</sequence>
<evidence type="ECO:0000313" key="1">
    <source>
        <dbReference type="EMBL" id="KAF2463091.1"/>
    </source>
</evidence>
<dbReference type="Proteomes" id="UP000799755">
    <property type="component" value="Unassembled WGS sequence"/>
</dbReference>
<dbReference type="EMBL" id="MU003554">
    <property type="protein sequence ID" value="KAF2463091.1"/>
    <property type="molecule type" value="Genomic_DNA"/>
</dbReference>
<keyword evidence="1" id="KW-0223">Dioxygenase</keyword>
<proteinExistence type="predicted"/>
<gene>
    <name evidence="1" type="ORF">BDR25DRAFT_307981</name>
</gene>
<reference evidence="1" key="1">
    <citation type="journal article" date="2020" name="Stud. Mycol.">
        <title>101 Dothideomycetes genomes: a test case for predicting lifestyles and emergence of pathogens.</title>
        <authorList>
            <person name="Haridas S."/>
            <person name="Albert R."/>
            <person name="Binder M."/>
            <person name="Bloem J."/>
            <person name="Labutti K."/>
            <person name="Salamov A."/>
            <person name="Andreopoulos B."/>
            <person name="Baker S."/>
            <person name="Barry K."/>
            <person name="Bills G."/>
            <person name="Bluhm B."/>
            <person name="Cannon C."/>
            <person name="Castanera R."/>
            <person name="Culley D."/>
            <person name="Daum C."/>
            <person name="Ezra D."/>
            <person name="Gonzalez J."/>
            <person name="Henrissat B."/>
            <person name="Kuo A."/>
            <person name="Liang C."/>
            <person name="Lipzen A."/>
            <person name="Lutzoni F."/>
            <person name="Magnuson J."/>
            <person name="Mondo S."/>
            <person name="Nolan M."/>
            <person name="Ohm R."/>
            <person name="Pangilinan J."/>
            <person name="Park H.-J."/>
            <person name="Ramirez L."/>
            <person name="Alfaro M."/>
            <person name="Sun H."/>
            <person name="Tritt A."/>
            <person name="Yoshinaga Y."/>
            <person name="Zwiers L.-H."/>
            <person name="Turgeon B."/>
            <person name="Goodwin S."/>
            <person name="Spatafora J."/>
            <person name="Crous P."/>
            <person name="Grigoriev I."/>
        </authorList>
    </citation>
    <scope>NUCLEOTIDE SEQUENCE</scope>
    <source>
        <strain evidence="1">ATCC 200398</strain>
    </source>
</reference>
<organism evidence="1 2">
    <name type="scientific">Lindgomyces ingoldianus</name>
    <dbReference type="NCBI Taxonomy" id="673940"/>
    <lineage>
        <taxon>Eukaryota</taxon>
        <taxon>Fungi</taxon>
        <taxon>Dikarya</taxon>
        <taxon>Ascomycota</taxon>
        <taxon>Pezizomycotina</taxon>
        <taxon>Dothideomycetes</taxon>
        <taxon>Pleosporomycetidae</taxon>
        <taxon>Pleosporales</taxon>
        <taxon>Lindgomycetaceae</taxon>
        <taxon>Lindgomyces</taxon>
    </lineage>
</organism>
<comment type="caution">
    <text evidence="1">The sequence shown here is derived from an EMBL/GenBank/DDBJ whole genome shotgun (WGS) entry which is preliminary data.</text>
</comment>
<accession>A0ACB6Q892</accession>
<evidence type="ECO:0000313" key="2">
    <source>
        <dbReference type="Proteomes" id="UP000799755"/>
    </source>
</evidence>